<evidence type="ECO:0000259" key="5">
    <source>
        <dbReference type="Pfam" id="PF25137"/>
    </source>
</evidence>
<dbReference type="PROSITE" id="PS00913">
    <property type="entry name" value="ADH_IRON_1"/>
    <property type="match status" value="1"/>
</dbReference>
<evidence type="ECO:0000259" key="4">
    <source>
        <dbReference type="Pfam" id="PF00465"/>
    </source>
</evidence>
<evidence type="ECO:0000256" key="2">
    <source>
        <dbReference type="ARBA" id="ARBA00023002"/>
    </source>
</evidence>
<dbReference type="PANTHER" id="PTHR11496">
    <property type="entry name" value="ALCOHOL DEHYDROGENASE"/>
    <property type="match status" value="1"/>
</dbReference>
<dbReference type="PROSITE" id="PS00060">
    <property type="entry name" value="ADH_IRON_2"/>
    <property type="match status" value="1"/>
</dbReference>
<dbReference type="InterPro" id="IPR039697">
    <property type="entry name" value="Alcohol_dehydrogenase_Fe"/>
</dbReference>
<accession>A0ABZ3IW96</accession>
<evidence type="ECO:0000256" key="3">
    <source>
        <dbReference type="ARBA" id="ARBA00023027"/>
    </source>
</evidence>
<dbReference type="Gene3D" id="1.20.1090.10">
    <property type="entry name" value="Dehydroquinate synthase-like - alpha domain"/>
    <property type="match status" value="1"/>
</dbReference>
<dbReference type="Pfam" id="PF25137">
    <property type="entry name" value="ADH_Fe_C"/>
    <property type="match status" value="1"/>
</dbReference>
<dbReference type="Proteomes" id="UP000216052">
    <property type="component" value="Chromosome"/>
</dbReference>
<sequence length="381" mass="40750">MSIYYVPPVNLIGKGCLAEARQPIQALGAKKAFVVSDKFLTSNGTVGKVTKILDEMDLPYILFNDVKPNPTVNNVNAGLAILKREGCDIVLTIGGGSPQDCGKAIAILATNGGVTKDYEGVNKTTKKSLPIVAITTTAGTSAEVTINYVITDEERHVKMIMVDTNSLAAITVNDPELMVGKPAGLTAATGMDALTHAMEAVVAKGAYDVTDATALYAIKQVFDYLPRAVRNGNDLEAREQMSYACFLNGIAFSNAGLGNVHAMAHQLGGLYDLPHGVCNAMLLPYVEEENAKQAPAKFRQIAAVIGMDTTGKSDQECVAFVIKKIKDLSEEVHIPKSLQEVGVDNPDFEKLAEFAMKDACAGANPVFFSKEKLMELFKKIA</sequence>
<name>A0ABZ3IW96_SPOA4</name>
<evidence type="ECO:0000256" key="1">
    <source>
        <dbReference type="ARBA" id="ARBA00007358"/>
    </source>
</evidence>
<dbReference type="InterPro" id="IPR018211">
    <property type="entry name" value="ADH_Fe_CS"/>
</dbReference>
<dbReference type="Pfam" id="PF00465">
    <property type="entry name" value="Fe-ADH"/>
    <property type="match status" value="1"/>
</dbReference>
<dbReference type="CDD" id="cd08188">
    <property type="entry name" value="PDDH"/>
    <property type="match status" value="1"/>
</dbReference>
<feature type="domain" description="Alcohol dehydrogenase iron-type/glycerol dehydrogenase GldA" evidence="4">
    <location>
        <begin position="9"/>
        <end position="175"/>
    </location>
</feature>
<feature type="domain" description="Fe-containing alcohol dehydrogenase-like C-terminal" evidence="5">
    <location>
        <begin position="186"/>
        <end position="380"/>
    </location>
</feature>
<dbReference type="InterPro" id="IPR056798">
    <property type="entry name" value="ADH_Fe_C"/>
</dbReference>
<evidence type="ECO:0000313" key="7">
    <source>
        <dbReference type="Proteomes" id="UP000216052"/>
    </source>
</evidence>
<dbReference type="Gene3D" id="3.40.50.1970">
    <property type="match status" value="1"/>
</dbReference>
<organism evidence="6 7">
    <name type="scientific">Sporomusa acidovorans (strain ATCC 49682 / DSM 3132 / Mol)</name>
    <dbReference type="NCBI Taxonomy" id="1123286"/>
    <lineage>
        <taxon>Bacteria</taxon>
        <taxon>Bacillati</taxon>
        <taxon>Bacillota</taxon>
        <taxon>Negativicutes</taxon>
        <taxon>Selenomonadales</taxon>
        <taxon>Sporomusaceae</taxon>
        <taxon>Sporomusa</taxon>
    </lineage>
</organism>
<dbReference type="InterPro" id="IPR001670">
    <property type="entry name" value="ADH_Fe/GldA"/>
</dbReference>
<dbReference type="EMBL" id="CP155571">
    <property type="protein sequence ID" value="XFO70173.1"/>
    <property type="molecule type" value="Genomic_DNA"/>
</dbReference>
<proteinExistence type="inferred from homology"/>
<gene>
    <name evidence="6" type="primary">adhB_2</name>
    <name evidence="6" type="ORF">SPACI_001610</name>
</gene>
<keyword evidence="2 6" id="KW-0560">Oxidoreductase</keyword>
<comment type="similarity">
    <text evidence="1">Belongs to the iron-containing alcohol dehydrogenase family.</text>
</comment>
<dbReference type="GO" id="GO:0004022">
    <property type="term" value="F:alcohol dehydrogenase (NAD+) activity"/>
    <property type="evidence" value="ECO:0007669"/>
    <property type="project" value="UniProtKB-EC"/>
</dbReference>
<protein>
    <submittedName>
        <fullName evidence="6">Alcohol dehydrogenase 2</fullName>
        <ecNumber evidence="6">1.1.1.1</ecNumber>
    </submittedName>
</protein>
<reference evidence="6" key="1">
    <citation type="submission" date="2024-05" db="EMBL/GenBank/DDBJ databases">
        <title>Isolation and characterization of Sporomusa carbonis sp. nov., a carboxydotrophic hydrogenogen in the genus of Sporomusa isolated from a charcoal burning pile.</title>
        <authorList>
            <person name="Boeer T."/>
            <person name="Rosenbaum F."/>
            <person name="Eysell L."/>
            <person name="Mueller V."/>
            <person name="Daniel R."/>
            <person name="Poehlein A."/>
        </authorList>
    </citation>
    <scope>NUCLEOTIDE SEQUENCE [LARGE SCALE GENOMIC DNA]</scope>
    <source>
        <strain evidence="6">DSM 3132</strain>
    </source>
</reference>
<keyword evidence="3" id="KW-0520">NAD</keyword>
<keyword evidence="7" id="KW-1185">Reference proteome</keyword>
<dbReference type="PANTHER" id="PTHR11496:SF102">
    <property type="entry name" value="ALCOHOL DEHYDROGENASE 4"/>
    <property type="match status" value="1"/>
</dbReference>
<dbReference type="RefSeq" id="WP_093796979.1">
    <property type="nucleotide sequence ID" value="NZ_CP155571.1"/>
</dbReference>
<dbReference type="SUPFAM" id="SSF56796">
    <property type="entry name" value="Dehydroquinate synthase-like"/>
    <property type="match status" value="1"/>
</dbReference>
<dbReference type="EC" id="1.1.1.1" evidence="6"/>
<evidence type="ECO:0000313" key="6">
    <source>
        <dbReference type="EMBL" id="XFO70173.1"/>
    </source>
</evidence>